<reference evidence="1" key="1">
    <citation type="journal article" date="2019" name="bioRxiv">
        <title>The Genome of the Zebra Mussel, Dreissena polymorpha: A Resource for Invasive Species Research.</title>
        <authorList>
            <person name="McCartney M.A."/>
            <person name="Auch B."/>
            <person name="Kono T."/>
            <person name="Mallez S."/>
            <person name="Zhang Y."/>
            <person name="Obille A."/>
            <person name="Becker A."/>
            <person name="Abrahante J.E."/>
            <person name="Garbe J."/>
            <person name="Badalamenti J.P."/>
            <person name="Herman A."/>
            <person name="Mangelson H."/>
            <person name="Liachko I."/>
            <person name="Sullivan S."/>
            <person name="Sone E.D."/>
            <person name="Koren S."/>
            <person name="Silverstein K.A.T."/>
            <person name="Beckman K.B."/>
            <person name="Gohl D.M."/>
        </authorList>
    </citation>
    <scope>NUCLEOTIDE SEQUENCE</scope>
    <source>
        <strain evidence="1">Duluth1</strain>
        <tissue evidence="1">Whole animal</tissue>
    </source>
</reference>
<accession>A0A9D4K729</accession>
<evidence type="ECO:0000313" key="2">
    <source>
        <dbReference type="Proteomes" id="UP000828390"/>
    </source>
</evidence>
<sequence length="87" mass="9834">MGIEPTTSRVVVRHSNRVAEKLAQQQLEVTLNHYNPPPLNVTRPDMPATACHMTLFLLYYSVDRFTSGSLKPLEMFPGQTCLPQHVI</sequence>
<protein>
    <submittedName>
        <fullName evidence="1">Uncharacterized protein</fullName>
    </submittedName>
</protein>
<reference evidence="1" key="2">
    <citation type="submission" date="2020-11" db="EMBL/GenBank/DDBJ databases">
        <authorList>
            <person name="McCartney M.A."/>
            <person name="Auch B."/>
            <person name="Kono T."/>
            <person name="Mallez S."/>
            <person name="Becker A."/>
            <person name="Gohl D.M."/>
            <person name="Silverstein K.A.T."/>
            <person name="Koren S."/>
            <person name="Bechman K.B."/>
            <person name="Herman A."/>
            <person name="Abrahante J.E."/>
            <person name="Garbe J."/>
        </authorList>
    </citation>
    <scope>NUCLEOTIDE SEQUENCE</scope>
    <source>
        <strain evidence="1">Duluth1</strain>
        <tissue evidence="1">Whole animal</tissue>
    </source>
</reference>
<keyword evidence="2" id="KW-1185">Reference proteome</keyword>
<proteinExistence type="predicted"/>
<name>A0A9D4K729_DREPO</name>
<comment type="caution">
    <text evidence="1">The sequence shown here is derived from an EMBL/GenBank/DDBJ whole genome shotgun (WGS) entry which is preliminary data.</text>
</comment>
<gene>
    <name evidence="1" type="ORF">DPMN_107599</name>
</gene>
<organism evidence="1 2">
    <name type="scientific">Dreissena polymorpha</name>
    <name type="common">Zebra mussel</name>
    <name type="synonym">Mytilus polymorpha</name>
    <dbReference type="NCBI Taxonomy" id="45954"/>
    <lineage>
        <taxon>Eukaryota</taxon>
        <taxon>Metazoa</taxon>
        <taxon>Spiralia</taxon>
        <taxon>Lophotrochozoa</taxon>
        <taxon>Mollusca</taxon>
        <taxon>Bivalvia</taxon>
        <taxon>Autobranchia</taxon>
        <taxon>Heteroconchia</taxon>
        <taxon>Euheterodonta</taxon>
        <taxon>Imparidentia</taxon>
        <taxon>Neoheterodontei</taxon>
        <taxon>Myida</taxon>
        <taxon>Dreissenoidea</taxon>
        <taxon>Dreissenidae</taxon>
        <taxon>Dreissena</taxon>
    </lineage>
</organism>
<dbReference type="Proteomes" id="UP000828390">
    <property type="component" value="Unassembled WGS sequence"/>
</dbReference>
<dbReference type="AlphaFoldDB" id="A0A9D4K729"/>
<dbReference type="EMBL" id="JAIWYP010000004">
    <property type="protein sequence ID" value="KAH3834278.1"/>
    <property type="molecule type" value="Genomic_DNA"/>
</dbReference>
<evidence type="ECO:0000313" key="1">
    <source>
        <dbReference type="EMBL" id="KAH3834278.1"/>
    </source>
</evidence>